<feature type="region of interest" description="Disordered" evidence="1">
    <location>
        <begin position="98"/>
        <end position="118"/>
    </location>
</feature>
<name>K1X3A1_MARBU</name>
<dbReference type="HOGENOM" id="CLU_1062010_0_0_1"/>
<reference evidence="2 3" key="1">
    <citation type="journal article" date="2012" name="BMC Genomics">
        <title>Sequencing the genome of Marssonina brunnea reveals fungus-poplar co-evolution.</title>
        <authorList>
            <person name="Zhu S."/>
            <person name="Cao Y.-Z."/>
            <person name="Jiang C."/>
            <person name="Tan B.-Y."/>
            <person name="Wang Z."/>
            <person name="Feng S."/>
            <person name="Zhang L."/>
            <person name="Su X.-H."/>
            <person name="Brejova B."/>
            <person name="Vinar T."/>
            <person name="Xu M."/>
            <person name="Wang M.-X."/>
            <person name="Zhang S.-G."/>
            <person name="Huang M.-R."/>
            <person name="Wu R."/>
            <person name="Zhou Y."/>
        </authorList>
    </citation>
    <scope>NUCLEOTIDE SEQUENCE [LARGE SCALE GENOMIC DNA]</scope>
    <source>
        <strain evidence="2 3">MB_m1</strain>
    </source>
</reference>
<accession>K1X3A1</accession>
<dbReference type="AlphaFoldDB" id="K1X3A1"/>
<dbReference type="EMBL" id="JH921442">
    <property type="protein sequence ID" value="EKD15163.1"/>
    <property type="molecule type" value="Genomic_DNA"/>
</dbReference>
<evidence type="ECO:0000313" key="3">
    <source>
        <dbReference type="Proteomes" id="UP000006753"/>
    </source>
</evidence>
<dbReference type="InParanoid" id="K1X3A1"/>
<evidence type="ECO:0000313" key="2">
    <source>
        <dbReference type="EMBL" id="EKD15163.1"/>
    </source>
</evidence>
<evidence type="ECO:0000256" key="1">
    <source>
        <dbReference type="SAM" id="MobiDB-lite"/>
    </source>
</evidence>
<dbReference type="Proteomes" id="UP000006753">
    <property type="component" value="Unassembled WGS sequence"/>
</dbReference>
<proteinExistence type="predicted"/>
<dbReference type="KEGG" id="mbe:MBM_06379"/>
<protein>
    <submittedName>
        <fullName evidence="2">Uncharacterized protein</fullName>
    </submittedName>
</protein>
<dbReference type="RefSeq" id="XP_007294268.1">
    <property type="nucleotide sequence ID" value="XM_007294206.1"/>
</dbReference>
<sequence length="262" mass="28416">MFSESEYSGSSESAHSLDSKATLADLPQLCDDMDCSYPIGPACAKCCIDIEGRRKPGPRNKTGIWAREVGVNAQISIYAQIAAKQAHPVFVGGASYASTQSSGTASEEEDSWEDQSASDGRLGIDPLLLLCASCRPGVCRFSSSRVSRVPRPLKTGDRVDRWLDAIFAQDLAAKGRDEHFVGGAEDQDADLSDPPFGHCERCRFRAVDGMEALHELQCAYASREQALAEASIARAADEDRTWKRRMATFGGDWAVGCLKVEN</sequence>
<dbReference type="GeneID" id="18762314"/>
<keyword evidence="3" id="KW-1185">Reference proteome</keyword>
<gene>
    <name evidence="2" type="ORF">MBM_06379</name>
</gene>
<organism evidence="2 3">
    <name type="scientific">Marssonina brunnea f. sp. multigermtubi (strain MB_m1)</name>
    <name type="common">Marssonina leaf spot fungus</name>
    <dbReference type="NCBI Taxonomy" id="1072389"/>
    <lineage>
        <taxon>Eukaryota</taxon>
        <taxon>Fungi</taxon>
        <taxon>Dikarya</taxon>
        <taxon>Ascomycota</taxon>
        <taxon>Pezizomycotina</taxon>
        <taxon>Leotiomycetes</taxon>
        <taxon>Helotiales</taxon>
        <taxon>Drepanopezizaceae</taxon>
        <taxon>Drepanopeziza</taxon>
    </lineage>
</organism>
<dbReference type="OrthoDB" id="3541652at2759"/>